<evidence type="ECO:0000313" key="12">
    <source>
        <dbReference type="Proteomes" id="UP000321424"/>
    </source>
</evidence>
<keyword evidence="6" id="KW-0378">Hydrolase</keyword>
<dbReference type="OrthoDB" id="3847604at2"/>
<dbReference type="Gene3D" id="3.30.2390.20">
    <property type="entry name" value="Type VII secretion system EccB, repeat 1 domain"/>
    <property type="match status" value="1"/>
</dbReference>
<dbReference type="InterPro" id="IPR042485">
    <property type="entry name" value="T7SS_EccB_R3"/>
</dbReference>
<organism evidence="11 12">
    <name type="scientific">Nocardia ninae NBRC 108245</name>
    <dbReference type="NCBI Taxonomy" id="1210091"/>
    <lineage>
        <taxon>Bacteria</taxon>
        <taxon>Bacillati</taxon>
        <taxon>Actinomycetota</taxon>
        <taxon>Actinomycetes</taxon>
        <taxon>Mycobacteriales</taxon>
        <taxon>Nocardiaceae</taxon>
        <taxon>Nocardia</taxon>
    </lineage>
</organism>
<keyword evidence="3" id="KW-1003">Cell membrane</keyword>
<dbReference type="RefSeq" id="WP_147134950.1">
    <property type="nucleotide sequence ID" value="NZ_BJXA01000032.1"/>
</dbReference>
<dbReference type="NCBIfam" id="TIGR03919">
    <property type="entry name" value="T7SS_EccB"/>
    <property type="match status" value="1"/>
</dbReference>
<reference evidence="11 12" key="1">
    <citation type="submission" date="2019-07" db="EMBL/GenBank/DDBJ databases">
        <title>Whole genome shotgun sequence of Nocardia ninae NBRC 108245.</title>
        <authorList>
            <person name="Hosoyama A."/>
            <person name="Uohara A."/>
            <person name="Ohji S."/>
            <person name="Ichikawa N."/>
        </authorList>
    </citation>
    <scope>NUCLEOTIDE SEQUENCE [LARGE SCALE GENOMIC DNA]</scope>
    <source>
        <strain evidence="11 12">NBRC 108245</strain>
    </source>
</reference>
<comment type="caution">
    <text evidence="11">The sequence shown here is derived from an EMBL/GenBank/DDBJ whole genome shotgun (WGS) entry which is preliminary data.</text>
</comment>
<evidence type="ECO:0000256" key="4">
    <source>
        <dbReference type="ARBA" id="ARBA00022692"/>
    </source>
</evidence>
<dbReference type="AlphaFoldDB" id="A0A511MJ50"/>
<keyword evidence="7" id="KW-0067">ATP-binding</keyword>
<protein>
    <recommendedName>
        <fullName evidence="13">Type VII secretion protein EccB</fullName>
    </recommendedName>
</protein>
<evidence type="ECO:0000256" key="10">
    <source>
        <dbReference type="SAM" id="Phobius"/>
    </source>
</evidence>
<feature type="transmembrane region" description="Helical" evidence="10">
    <location>
        <begin position="43"/>
        <end position="64"/>
    </location>
</feature>
<evidence type="ECO:0000313" key="11">
    <source>
        <dbReference type="EMBL" id="GEM40117.1"/>
    </source>
</evidence>
<comment type="similarity">
    <text evidence="2">Belongs to the EccB family.</text>
</comment>
<dbReference type="GO" id="GO:0005886">
    <property type="term" value="C:plasma membrane"/>
    <property type="evidence" value="ECO:0007669"/>
    <property type="project" value="UniProtKB-SubCell"/>
</dbReference>
<dbReference type="PANTHER" id="PTHR40765">
    <property type="entry name" value="ESX-2 SECRETION SYSTEM ATPASE ECCB2"/>
    <property type="match status" value="1"/>
</dbReference>
<dbReference type="EMBL" id="BJXA01000032">
    <property type="protein sequence ID" value="GEM40117.1"/>
    <property type="molecule type" value="Genomic_DNA"/>
</dbReference>
<dbReference type="GO" id="GO:0016787">
    <property type="term" value="F:hydrolase activity"/>
    <property type="evidence" value="ECO:0007669"/>
    <property type="project" value="UniProtKB-KW"/>
</dbReference>
<dbReference type="InterPro" id="IPR044857">
    <property type="entry name" value="T7SS_EccB_R1"/>
</dbReference>
<dbReference type="Pfam" id="PF05108">
    <property type="entry name" value="T7SS_ESX1_EccB"/>
    <property type="match status" value="1"/>
</dbReference>
<evidence type="ECO:0000256" key="7">
    <source>
        <dbReference type="ARBA" id="ARBA00022840"/>
    </source>
</evidence>
<evidence type="ECO:0000256" key="9">
    <source>
        <dbReference type="ARBA" id="ARBA00023136"/>
    </source>
</evidence>
<dbReference type="Proteomes" id="UP000321424">
    <property type="component" value="Unassembled WGS sequence"/>
</dbReference>
<evidence type="ECO:0000256" key="1">
    <source>
        <dbReference type="ARBA" id="ARBA00004162"/>
    </source>
</evidence>
<dbReference type="PANTHER" id="PTHR40765:SF2">
    <property type="entry name" value="ESX-2 SECRETION SYSTEM ATPASE ECCB2"/>
    <property type="match status" value="1"/>
</dbReference>
<keyword evidence="12" id="KW-1185">Reference proteome</keyword>
<dbReference type="GO" id="GO:0005524">
    <property type="term" value="F:ATP binding"/>
    <property type="evidence" value="ECO:0007669"/>
    <property type="project" value="UniProtKB-KW"/>
</dbReference>
<evidence type="ECO:0008006" key="13">
    <source>
        <dbReference type="Google" id="ProtNLM"/>
    </source>
</evidence>
<proteinExistence type="inferred from homology"/>
<dbReference type="Gene3D" id="2.40.50.910">
    <property type="entry name" value="Type VII secretion system EccB, repeat 3 domain"/>
    <property type="match status" value="1"/>
</dbReference>
<gene>
    <name evidence="11" type="ORF">NN4_46360</name>
</gene>
<evidence type="ECO:0000256" key="8">
    <source>
        <dbReference type="ARBA" id="ARBA00022989"/>
    </source>
</evidence>
<keyword evidence="9 10" id="KW-0472">Membrane</keyword>
<dbReference type="InterPro" id="IPR007795">
    <property type="entry name" value="T7SS_EccB"/>
</dbReference>
<keyword evidence="8 10" id="KW-1133">Transmembrane helix</keyword>
<keyword evidence="5" id="KW-0547">Nucleotide-binding</keyword>
<evidence type="ECO:0000256" key="2">
    <source>
        <dbReference type="ARBA" id="ARBA00008149"/>
    </source>
</evidence>
<evidence type="ECO:0000256" key="6">
    <source>
        <dbReference type="ARBA" id="ARBA00022801"/>
    </source>
</evidence>
<keyword evidence="4 10" id="KW-0812">Transmembrane</keyword>
<evidence type="ECO:0000256" key="5">
    <source>
        <dbReference type="ARBA" id="ARBA00022741"/>
    </source>
</evidence>
<comment type="subcellular location">
    <subcellularLocation>
        <location evidence="1">Cell membrane</location>
        <topology evidence="1">Single-pass membrane protein</topology>
    </subcellularLocation>
</comment>
<name>A0A511MJ50_9NOCA</name>
<accession>A0A511MJ50</accession>
<sequence>MPSKPTTRWQVSGYRFLVRRMEHALVRRDVRMLHDPMRSQSRAYAVGLVLAIVVLAGCGVLALLRPQAKIDNSKILIAKESGGVYVVIGDVVHPTLNLASARLAAGDASKPAVVKDSELGKKPRGQLIGIPGAPGSLIFDKAGKGRAWTVCDSLKADGSDDRSTSVLIGDLELGDKAAEMGNDKALLVKGKSATYLVWNKTRARVDMNDPSVTGPLKIRGATPRPISEGLLNSIPEVNPIVPPKIDDPGGQPDGYSINNLKIGTVVQLGGKADQNYVILRDGLQQINPLTAEIIRSSQPNPGHNTAIGDFEANQTRPSKALKVDTYPAAAPTIVQANSRPVSCLSWKPIPGAAGNADVAVRATLSVIDASDLPMSSKAQLVPLAQADGKGDNVDSVYFKPGSGAFVQTTGIEPDSRRKDSMFYVSDTGVRYGIKNNDAAKALGMDPESGVTPEPAPWPIVGLLAGGPTMGREEAMVAHDGVAPDPNPAKQPVAAK</sequence>
<evidence type="ECO:0000256" key="3">
    <source>
        <dbReference type="ARBA" id="ARBA00022475"/>
    </source>
</evidence>
<dbReference type="GO" id="GO:0005576">
    <property type="term" value="C:extracellular region"/>
    <property type="evidence" value="ECO:0007669"/>
    <property type="project" value="TreeGrafter"/>
</dbReference>